<organism evidence="1 2">
    <name type="scientific">Salmonella enterica I</name>
    <dbReference type="NCBI Taxonomy" id="59201"/>
    <lineage>
        <taxon>Bacteria</taxon>
        <taxon>Pseudomonadati</taxon>
        <taxon>Pseudomonadota</taxon>
        <taxon>Gammaproteobacteria</taxon>
        <taxon>Enterobacterales</taxon>
        <taxon>Enterobacteriaceae</taxon>
        <taxon>Salmonella</taxon>
    </lineage>
</organism>
<dbReference type="Proteomes" id="UP000277214">
    <property type="component" value="Chromosome 1"/>
</dbReference>
<gene>
    <name evidence="1" type="ORF">NCTC8272_00026</name>
</gene>
<sequence>MVWLYDEDGKNWYEEQKNFAADTLKVAYDKSNIIVAINKDASKINPEGRSVVELPDITANRRADVSGRWMYYGEREQIIRRVYTPEELRQQVEAKKVKLLEEAETVITPLARAVKLGIVTDEEQQRLVAWEQYSVLVSRVDTSALTGRRNRPVINYYCGNTGHCILLKVASSEMPVKASDLSSLIYAIHLVRLALSSSLISPNASSVRQSAMALLAASSSFCRVVSP</sequence>
<dbReference type="AlphaFoldDB" id="A0A3S4IX64"/>
<name>A0A3S4IX64_SALET</name>
<evidence type="ECO:0000313" key="1">
    <source>
        <dbReference type="EMBL" id="VEA30359.1"/>
    </source>
</evidence>
<reference evidence="1 2" key="1">
    <citation type="submission" date="2018-12" db="EMBL/GenBank/DDBJ databases">
        <authorList>
            <consortium name="Pathogen Informatics"/>
        </authorList>
    </citation>
    <scope>NUCLEOTIDE SEQUENCE [LARGE SCALE GENOMIC DNA]</scope>
    <source>
        <strain evidence="1 2">NCTC8272</strain>
    </source>
</reference>
<dbReference type="EMBL" id="LR134149">
    <property type="protein sequence ID" value="VEA30359.1"/>
    <property type="molecule type" value="Genomic_DNA"/>
</dbReference>
<dbReference type="InterPro" id="IPR003458">
    <property type="entry name" value="Phage_T4_Gp38_tail_assem"/>
</dbReference>
<accession>A0A3S4IX64</accession>
<proteinExistence type="predicted"/>
<evidence type="ECO:0000313" key="2">
    <source>
        <dbReference type="Proteomes" id="UP000277214"/>
    </source>
</evidence>
<dbReference type="Pfam" id="PF02413">
    <property type="entry name" value="Caudo_TAP"/>
    <property type="match status" value="1"/>
</dbReference>
<protein>
    <submittedName>
        <fullName evidence="1">Phage tail fiber</fullName>
    </submittedName>
</protein>